<accession>A0A6I4M293</accession>
<feature type="domain" description="Luciferase-like" evidence="2">
    <location>
        <begin position="12"/>
        <end position="303"/>
    </location>
</feature>
<dbReference type="EMBL" id="WBMS02000003">
    <property type="protein sequence ID" value="MVZ99882.1"/>
    <property type="molecule type" value="Genomic_DNA"/>
</dbReference>
<dbReference type="SUPFAM" id="SSF51679">
    <property type="entry name" value="Bacterial luciferase-like"/>
    <property type="match status" value="1"/>
</dbReference>
<dbReference type="Proteomes" id="UP000462055">
    <property type="component" value="Unassembled WGS sequence"/>
</dbReference>
<dbReference type="GO" id="GO:0016705">
    <property type="term" value="F:oxidoreductase activity, acting on paired donors, with incorporation or reduction of molecular oxygen"/>
    <property type="evidence" value="ECO:0007669"/>
    <property type="project" value="InterPro"/>
</dbReference>
<comment type="caution">
    <text evidence="3">The sequence shown here is derived from an EMBL/GenBank/DDBJ whole genome shotgun (WGS) entry which is preliminary data.</text>
</comment>
<keyword evidence="1" id="KW-0560">Oxidoreductase</keyword>
<gene>
    <name evidence="3" type="ORF">F8568_005705</name>
</gene>
<evidence type="ECO:0000259" key="2">
    <source>
        <dbReference type="Pfam" id="PF00296"/>
    </source>
</evidence>
<organism evidence="3 4">
    <name type="scientific">Actinomadura physcomitrii</name>
    <dbReference type="NCBI Taxonomy" id="2650748"/>
    <lineage>
        <taxon>Bacteria</taxon>
        <taxon>Bacillati</taxon>
        <taxon>Actinomycetota</taxon>
        <taxon>Actinomycetes</taxon>
        <taxon>Streptosporangiales</taxon>
        <taxon>Thermomonosporaceae</taxon>
        <taxon>Actinomadura</taxon>
    </lineage>
</organism>
<proteinExistence type="predicted"/>
<evidence type="ECO:0000313" key="4">
    <source>
        <dbReference type="Proteomes" id="UP000462055"/>
    </source>
</evidence>
<dbReference type="InterPro" id="IPR036661">
    <property type="entry name" value="Luciferase-like_sf"/>
</dbReference>
<evidence type="ECO:0000313" key="3">
    <source>
        <dbReference type="EMBL" id="MVZ99882.1"/>
    </source>
</evidence>
<reference evidence="3" key="1">
    <citation type="submission" date="2019-12" db="EMBL/GenBank/DDBJ databases">
        <title>Actinomadura physcomitrii sp. nov., a novel actinomycete isolated from moss [Physcomitrium sphaericum (Ludw) Fuernr].</title>
        <authorList>
            <person name="Zhuang X."/>
        </authorList>
    </citation>
    <scope>NUCLEOTIDE SEQUENCE [LARGE SCALE GENOMIC DNA]</scope>
    <source>
        <strain evidence="3">LD22</strain>
    </source>
</reference>
<sequence length="337" mass="36010">MEIAVRVPPCVPIPEYVDFARQMEAGGIDRIAVPDSQLLWRDVWAVLAVLAVSTTELNLSVAVTNPTTRHAAVTAGATRTIAELAPDRFHVAVGAGESSVSSIGMPPARNKELERAVSQVRTLLSGAEVDDPVQPWRLHDPRQVPVLIAANGPRNLASAGRVADGAVITGTDWKRDRDMVRDAAVAAGRDPESLDIIVTRPCVVTDDPERDSRYFMPYCLRMAQSPAGAAFFGRAGIEFEVPPPDKSLGDLRHPDNWDALVDIASQWVPVEAALWFARKRTLFGSPAEVAAAIADLADAGVTRLALAHTGAFTLPTALVSALIDSVLPALRSLKKGA</sequence>
<dbReference type="RefSeq" id="WP_151592082.1">
    <property type="nucleotide sequence ID" value="NZ_WBMS02000003.1"/>
</dbReference>
<dbReference type="InterPro" id="IPR050564">
    <property type="entry name" value="F420-G6PD/mer"/>
</dbReference>
<dbReference type="PANTHER" id="PTHR43244:SF1">
    <property type="entry name" value="5,10-METHYLENETETRAHYDROMETHANOPTERIN REDUCTASE"/>
    <property type="match status" value="1"/>
</dbReference>
<dbReference type="Gene3D" id="3.20.20.30">
    <property type="entry name" value="Luciferase-like domain"/>
    <property type="match status" value="1"/>
</dbReference>
<evidence type="ECO:0000256" key="1">
    <source>
        <dbReference type="ARBA" id="ARBA00023002"/>
    </source>
</evidence>
<dbReference type="PANTHER" id="PTHR43244">
    <property type="match status" value="1"/>
</dbReference>
<dbReference type="AlphaFoldDB" id="A0A6I4M293"/>
<protein>
    <submittedName>
        <fullName evidence="3">LLM class flavin-dependent oxidoreductase</fullName>
    </submittedName>
</protein>
<dbReference type="Pfam" id="PF00296">
    <property type="entry name" value="Bac_luciferase"/>
    <property type="match status" value="1"/>
</dbReference>
<keyword evidence="4" id="KW-1185">Reference proteome</keyword>
<name>A0A6I4M293_9ACTN</name>
<dbReference type="InterPro" id="IPR011251">
    <property type="entry name" value="Luciferase-like_dom"/>
</dbReference>